<accession>K1PRH1</accession>
<dbReference type="InterPro" id="IPR050352">
    <property type="entry name" value="ABCG_transporters"/>
</dbReference>
<dbReference type="GO" id="GO:0140359">
    <property type="term" value="F:ABC-type transporter activity"/>
    <property type="evidence" value="ECO:0007669"/>
    <property type="project" value="InterPro"/>
</dbReference>
<evidence type="ECO:0000259" key="6">
    <source>
        <dbReference type="Pfam" id="PF01061"/>
    </source>
</evidence>
<dbReference type="InterPro" id="IPR013525">
    <property type="entry name" value="ABC2_TM"/>
</dbReference>
<dbReference type="HOGENOM" id="CLU_2087124_0_0_1"/>
<dbReference type="EMBL" id="JH816320">
    <property type="protein sequence ID" value="EKC26877.1"/>
    <property type="molecule type" value="Genomic_DNA"/>
</dbReference>
<gene>
    <name evidence="7" type="ORF">CGI_10017960</name>
</gene>
<evidence type="ECO:0000256" key="3">
    <source>
        <dbReference type="ARBA" id="ARBA00022692"/>
    </source>
</evidence>
<evidence type="ECO:0000256" key="5">
    <source>
        <dbReference type="ARBA" id="ARBA00023136"/>
    </source>
</evidence>
<feature type="domain" description="ABC-2 type transporter transmembrane" evidence="6">
    <location>
        <begin position="18"/>
        <end position="87"/>
    </location>
</feature>
<keyword evidence="3" id="KW-0812">Transmembrane</keyword>
<evidence type="ECO:0000256" key="2">
    <source>
        <dbReference type="ARBA" id="ARBA00022448"/>
    </source>
</evidence>
<sequence>MTRSINEIPTHINKHLGTVIGEREVVVKERKAGAYRLSAYYIAKMVSELPMLIILPIVQLSAMYWMAGIGGPIAFAMYIGINLLNCFTNQIKSFTYIQLYAVGMLKLQTYLDLIERV</sequence>
<dbReference type="PANTHER" id="PTHR48041:SF63">
    <property type="entry name" value="EARLY GENE AT 23, ISOFORM C"/>
    <property type="match status" value="1"/>
</dbReference>
<protein>
    <submittedName>
        <fullName evidence="7">ABC transporter G family member 9</fullName>
    </submittedName>
</protein>
<proteinExistence type="predicted"/>
<keyword evidence="5" id="KW-0472">Membrane</keyword>
<keyword evidence="4" id="KW-1133">Transmembrane helix</keyword>
<comment type="subcellular location">
    <subcellularLocation>
        <location evidence="1">Membrane</location>
        <topology evidence="1">Multi-pass membrane protein</topology>
    </subcellularLocation>
</comment>
<dbReference type="GO" id="GO:0005886">
    <property type="term" value="C:plasma membrane"/>
    <property type="evidence" value="ECO:0007669"/>
    <property type="project" value="TreeGrafter"/>
</dbReference>
<dbReference type="Pfam" id="PF01061">
    <property type="entry name" value="ABC2_membrane"/>
    <property type="match status" value="1"/>
</dbReference>
<evidence type="ECO:0000256" key="1">
    <source>
        <dbReference type="ARBA" id="ARBA00004141"/>
    </source>
</evidence>
<dbReference type="InParanoid" id="K1PRH1"/>
<keyword evidence="2" id="KW-0813">Transport</keyword>
<name>K1PRH1_MAGGI</name>
<dbReference type="PANTHER" id="PTHR48041">
    <property type="entry name" value="ABC TRANSPORTER G FAMILY MEMBER 28"/>
    <property type="match status" value="1"/>
</dbReference>
<dbReference type="AlphaFoldDB" id="K1PRH1"/>
<organism evidence="7">
    <name type="scientific">Magallana gigas</name>
    <name type="common">Pacific oyster</name>
    <name type="synonym">Crassostrea gigas</name>
    <dbReference type="NCBI Taxonomy" id="29159"/>
    <lineage>
        <taxon>Eukaryota</taxon>
        <taxon>Metazoa</taxon>
        <taxon>Spiralia</taxon>
        <taxon>Lophotrochozoa</taxon>
        <taxon>Mollusca</taxon>
        <taxon>Bivalvia</taxon>
        <taxon>Autobranchia</taxon>
        <taxon>Pteriomorphia</taxon>
        <taxon>Ostreida</taxon>
        <taxon>Ostreoidea</taxon>
        <taxon>Ostreidae</taxon>
        <taxon>Magallana</taxon>
    </lineage>
</organism>
<evidence type="ECO:0000313" key="7">
    <source>
        <dbReference type="EMBL" id="EKC26877.1"/>
    </source>
</evidence>
<evidence type="ECO:0000256" key="4">
    <source>
        <dbReference type="ARBA" id="ARBA00022989"/>
    </source>
</evidence>
<reference evidence="7" key="1">
    <citation type="journal article" date="2012" name="Nature">
        <title>The oyster genome reveals stress adaptation and complexity of shell formation.</title>
        <authorList>
            <person name="Zhang G."/>
            <person name="Fang X."/>
            <person name="Guo X."/>
            <person name="Li L."/>
            <person name="Luo R."/>
            <person name="Xu F."/>
            <person name="Yang P."/>
            <person name="Zhang L."/>
            <person name="Wang X."/>
            <person name="Qi H."/>
            <person name="Xiong Z."/>
            <person name="Que H."/>
            <person name="Xie Y."/>
            <person name="Holland P.W."/>
            <person name="Paps J."/>
            <person name="Zhu Y."/>
            <person name="Wu F."/>
            <person name="Chen Y."/>
            <person name="Wang J."/>
            <person name="Peng C."/>
            <person name="Meng J."/>
            <person name="Yang L."/>
            <person name="Liu J."/>
            <person name="Wen B."/>
            <person name="Zhang N."/>
            <person name="Huang Z."/>
            <person name="Zhu Q."/>
            <person name="Feng Y."/>
            <person name="Mount A."/>
            <person name="Hedgecock D."/>
            <person name="Xu Z."/>
            <person name="Liu Y."/>
            <person name="Domazet-Loso T."/>
            <person name="Du Y."/>
            <person name="Sun X."/>
            <person name="Zhang S."/>
            <person name="Liu B."/>
            <person name="Cheng P."/>
            <person name="Jiang X."/>
            <person name="Li J."/>
            <person name="Fan D."/>
            <person name="Wang W."/>
            <person name="Fu W."/>
            <person name="Wang T."/>
            <person name="Wang B."/>
            <person name="Zhang J."/>
            <person name="Peng Z."/>
            <person name="Li Y."/>
            <person name="Li N."/>
            <person name="Wang J."/>
            <person name="Chen M."/>
            <person name="He Y."/>
            <person name="Tan F."/>
            <person name="Song X."/>
            <person name="Zheng Q."/>
            <person name="Huang R."/>
            <person name="Yang H."/>
            <person name="Du X."/>
            <person name="Chen L."/>
            <person name="Yang M."/>
            <person name="Gaffney P.M."/>
            <person name="Wang S."/>
            <person name="Luo L."/>
            <person name="She Z."/>
            <person name="Ming Y."/>
            <person name="Huang W."/>
            <person name="Zhang S."/>
            <person name="Huang B."/>
            <person name="Zhang Y."/>
            <person name="Qu T."/>
            <person name="Ni P."/>
            <person name="Miao G."/>
            <person name="Wang J."/>
            <person name="Wang Q."/>
            <person name="Steinberg C.E."/>
            <person name="Wang H."/>
            <person name="Li N."/>
            <person name="Qian L."/>
            <person name="Zhang G."/>
            <person name="Li Y."/>
            <person name="Yang H."/>
            <person name="Liu X."/>
            <person name="Wang J."/>
            <person name="Yin Y."/>
            <person name="Wang J."/>
        </authorList>
    </citation>
    <scope>NUCLEOTIDE SEQUENCE [LARGE SCALE GENOMIC DNA]</scope>
    <source>
        <strain evidence="7">05x7-T-G4-1.051#20</strain>
    </source>
</reference>